<proteinExistence type="inferred from homology"/>
<dbReference type="Pfam" id="PF00842">
    <property type="entry name" value="Ala_racemase_C"/>
    <property type="match status" value="1"/>
</dbReference>
<dbReference type="Gene3D" id="2.40.37.10">
    <property type="entry name" value="Lyase, Ornithine Decarboxylase, Chain A, domain 1"/>
    <property type="match status" value="1"/>
</dbReference>
<dbReference type="GO" id="GO:0030170">
    <property type="term" value="F:pyridoxal phosphate binding"/>
    <property type="evidence" value="ECO:0007669"/>
    <property type="project" value="UniProtKB-UniRule"/>
</dbReference>
<evidence type="ECO:0000256" key="8">
    <source>
        <dbReference type="PIRSR" id="PIRSR600821-50"/>
    </source>
</evidence>
<feature type="binding site" evidence="7 9">
    <location>
        <position position="301"/>
    </location>
    <ligand>
        <name>substrate</name>
    </ligand>
</feature>
<evidence type="ECO:0000313" key="11">
    <source>
        <dbReference type="EMBL" id="SIQ03005.1"/>
    </source>
</evidence>
<dbReference type="SUPFAM" id="SSF50621">
    <property type="entry name" value="Alanine racemase C-terminal domain-like"/>
    <property type="match status" value="1"/>
</dbReference>
<organism evidence="11 12">
    <name type="scientific">Acidiphilium rubrum</name>
    <dbReference type="NCBI Taxonomy" id="526"/>
    <lineage>
        <taxon>Bacteria</taxon>
        <taxon>Pseudomonadati</taxon>
        <taxon>Pseudomonadota</taxon>
        <taxon>Alphaproteobacteria</taxon>
        <taxon>Acetobacterales</taxon>
        <taxon>Acidocellaceae</taxon>
        <taxon>Acidiphilium</taxon>
    </lineage>
</organism>
<evidence type="ECO:0000313" key="12">
    <source>
        <dbReference type="Proteomes" id="UP000186308"/>
    </source>
</evidence>
<dbReference type="OrthoDB" id="9813814at2"/>
<dbReference type="PANTHER" id="PTHR30511:SF0">
    <property type="entry name" value="ALANINE RACEMASE, CATABOLIC-RELATED"/>
    <property type="match status" value="1"/>
</dbReference>
<dbReference type="Pfam" id="PF01168">
    <property type="entry name" value="Ala_racemase_N"/>
    <property type="match status" value="1"/>
</dbReference>
<dbReference type="GO" id="GO:0030632">
    <property type="term" value="P:D-alanine biosynthetic process"/>
    <property type="evidence" value="ECO:0007669"/>
    <property type="project" value="UniProtKB-UniRule"/>
</dbReference>
<dbReference type="AlphaFoldDB" id="A0A8G2CH87"/>
<dbReference type="NCBIfam" id="TIGR00492">
    <property type="entry name" value="alr"/>
    <property type="match status" value="1"/>
</dbReference>
<evidence type="ECO:0000256" key="2">
    <source>
        <dbReference type="ARBA" id="ARBA00001933"/>
    </source>
</evidence>
<evidence type="ECO:0000256" key="3">
    <source>
        <dbReference type="ARBA" id="ARBA00007880"/>
    </source>
</evidence>
<dbReference type="Proteomes" id="UP000186308">
    <property type="component" value="Unassembled WGS sequence"/>
</dbReference>
<dbReference type="SMART" id="SM01005">
    <property type="entry name" value="Ala_racemase_C"/>
    <property type="match status" value="1"/>
</dbReference>
<feature type="domain" description="Alanine racemase C-terminal" evidence="10">
    <location>
        <begin position="232"/>
        <end position="356"/>
    </location>
</feature>
<accession>A0A8G2CH87</accession>
<dbReference type="UniPathway" id="UPA00042">
    <property type="reaction ID" value="UER00497"/>
</dbReference>
<evidence type="ECO:0000256" key="7">
    <source>
        <dbReference type="HAMAP-Rule" id="MF_01201"/>
    </source>
</evidence>
<comment type="function">
    <text evidence="7">Catalyzes the interconversion of L-alanine and D-alanine. May also act on other amino acids.</text>
</comment>
<evidence type="ECO:0000256" key="6">
    <source>
        <dbReference type="ARBA" id="ARBA00023235"/>
    </source>
</evidence>
<evidence type="ECO:0000256" key="4">
    <source>
        <dbReference type="ARBA" id="ARBA00013089"/>
    </source>
</evidence>
<evidence type="ECO:0000256" key="9">
    <source>
        <dbReference type="PIRSR" id="PIRSR600821-52"/>
    </source>
</evidence>
<dbReference type="PANTHER" id="PTHR30511">
    <property type="entry name" value="ALANINE RACEMASE"/>
    <property type="match status" value="1"/>
</dbReference>
<dbReference type="EMBL" id="FTNE01000001">
    <property type="protein sequence ID" value="SIQ03005.1"/>
    <property type="molecule type" value="Genomic_DNA"/>
</dbReference>
<sequence length="358" mass="37114">MTAPILSVDVGAVVANWRSLAALHGGETAAVVKADAYGLGAGLIAPVLARAGCQRFFVATADEAIALRGLIAAPWIAVLNGCPAGRENDFTTQALVPVLNSLADCARWQGAARAAGRALPALLHVDTGMSRLGLDAGEWSAVLRDRSCLNGIELQFVMSHLVSAEVADAPETAAQVARFAAIAAAMPDVATSLANSSGIFLGDTARSDLARPGVALYGGNPVTGQPNPMRAVVTLAAPVLQIRVIGPGETVGYNGTWRAARRSRIATIGVGYADGLPRTLSNRLTARHDGRVVPLVGRVSMDLMTFDVTDLPDIVPGAMVDLIGPDHAVDDLAAEAGTIAYEILTSLGQRYRRVAKSV</sequence>
<evidence type="ECO:0000259" key="10">
    <source>
        <dbReference type="SMART" id="SM01005"/>
    </source>
</evidence>
<dbReference type="InterPro" id="IPR011079">
    <property type="entry name" value="Ala_racemase_C"/>
</dbReference>
<comment type="pathway">
    <text evidence="7">Amino-acid biosynthesis; D-alanine biosynthesis; D-alanine from L-alanine: step 1/1.</text>
</comment>
<name>A0A8G2CH87_ACIRU</name>
<dbReference type="InterPro" id="IPR029066">
    <property type="entry name" value="PLP-binding_barrel"/>
</dbReference>
<dbReference type="GO" id="GO:0008784">
    <property type="term" value="F:alanine racemase activity"/>
    <property type="evidence" value="ECO:0007669"/>
    <property type="project" value="UniProtKB-UniRule"/>
</dbReference>
<dbReference type="InterPro" id="IPR001608">
    <property type="entry name" value="Ala_racemase_N"/>
</dbReference>
<protein>
    <recommendedName>
        <fullName evidence="4 7">Alanine racemase</fullName>
        <ecNumber evidence="4 7">5.1.1.1</ecNumber>
    </recommendedName>
</protein>
<feature type="binding site" evidence="7 9">
    <location>
        <position position="131"/>
    </location>
    <ligand>
        <name>substrate</name>
    </ligand>
</feature>
<keyword evidence="5 7" id="KW-0663">Pyridoxal phosphate</keyword>
<gene>
    <name evidence="11" type="ORF">SAMN05421828_1015</name>
</gene>
<dbReference type="GO" id="GO:0005829">
    <property type="term" value="C:cytosol"/>
    <property type="evidence" value="ECO:0007669"/>
    <property type="project" value="TreeGrafter"/>
</dbReference>
<feature type="active site" description="Proton acceptor; specific for L-alanine" evidence="7">
    <location>
        <position position="253"/>
    </location>
</feature>
<dbReference type="EC" id="5.1.1.1" evidence="4 7"/>
<keyword evidence="6 7" id="KW-0413">Isomerase</keyword>
<dbReference type="CDD" id="cd00430">
    <property type="entry name" value="PLPDE_III_AR"/>
    <property type="match status" value="1"/>
</dbReference>
<feature type="active site" description="Proton acceptor; specific for D-alanine" evidence="7">
    <location>
        <position position="33"/>
    </location>
</feature>
<comment type="catalytic activity">
    <reaction evidence="1 7">
        <text>L-alanine = D-alanine</text>
        <dbReference type="Rhea" id="RHEA:20249"/>
        <dbReference type="ChEBI" id="CHEBI:57416"/>
        <dbReference type="ChEBI" id="CHEBI:57972"/>
        <dbReference type="EC" id="5.1.1.1"/>
    </reaction>
</comment>
<dbReference type="PROSITE" id="PS00395">
    <property type="entry name" value="ALANINE_RACEMASE"/>
    <property type="match status" value="1"/>
</dbReference>
<comment type="similarity">
    <text evidence="3 7">Belongs to the alanine racemase family.</text>
</comment>
<evidence type="ECO:0000256" key="5">
    <source>
        <dbReference type="ARBA" id="ARBA00022898"/>
    </source>
</evidence>
<dbReference type="SUPFAM" id="SSF51419">
    <property type="entry name" value="PLP-binding barrel"/>
    <property type="match status" value="1"/>
</dbReference>
<comment type="caution">
    <text evidence="11">The sequence shown here is derived from an EMBL/GenBank/DDBJ whole genome shotgun (WGS) entry which is preliminary data.</text>
</comment>
<dbReference type="InterPro" id="IPR020622">
    <property type="entry name" value="Ala_racemase_pyridoxalP-BS"/>
</dbReference>
<dbReference type="InterPro" id="IPR009006">
    <property type="entry name" value="Ala_racemase/Decarboxylase_C"/>
</dbReference>
<comment type="cofactor">
    <cofactor evidence="2 7 8">
        <name>pyridoxal 5'-phosphate</name>
        <dbReference type="ChEBI" id="CHEBI:597326"/>
    </cofactor>
</comment>
<reference evidence="11 12" key="1">
    <citation type="submission" date="2017-01" db="EMBL/GenBank/DDBJ databases">
        <authorList>
            <person name="Varghese N."/>
            <person name="Submissions S."/>
        </authorList>
    </citation>
    <scope>NUCLEOTIDE SEQUENCE [LARGE SCALE GENOMIC DNA]</scope>
    <source>
        <strain evidence="11 12">ATCC 35905</strain>
    </source>
</reference>
<dbReference type="InterPro" id="IPR000821">
    <property type="entry name" value="Ala_racemase"/>
</dbReference>
<keyword evidence="12" id="KW-1185">Reference proteome</keyword>
<dbReference type="PRINTS" id="PR00992">
    <property type="entry name" value="ALARACEMASE"/>
</dbReference>
<dbReference type="Gene3D" id="3.20.20.10">
    <property type="entry name" value="Alanine racemase"/>
    <property type="match status" value="1"/>
</dbReference>
<dbReference type="HAMAP" id="MF_01201">
    <property type="entry name" value="Ala_racemase"/>
    <property type="match status" value="1"/>
</dbReference>
<evidence type="ECO:0000256" key="1">
    <source>
        <dbReference type="ARBA" id="ARBA00000316"/>
    </source>
</evidence>
<feature type="modified residue" description="N6-(pyridoxal phosphate)lysine" evidence="7 8">
    <location>
        <position position="33"/>
    </location>
</feature>